<dbReference type="RefSeq" id="WP_125551236.1">
    <property type="nucleotide sequence ID" value="NZ_JBHSSL010000018.1"/>
</dbReference>
<organism evidence="2 3">
    <name type="scientific">Loigolactobacillus jiayinensis</name>
    <dbReference type="NCBI Taxonomy" id="2486016"/>
    <lineage>
        <taxon>Bacteria</taxon>
        <taxon>Bacillati</taxon>
        <taxon>Bacillota</taxon>
        <taxon>Bacilli</taxon>
        <taxon>Lactobacillales</taxon>
        <taxon>Lactobacillaceae</taxon>
        <taxon>Loigolactobacillus</taxon>
    </lineage>
</organism>
<accession>A0ABW1RCI9</accession>
<keyword evidence="1" id="KW-1133">Transmembrane helix</keyword>
<evidence type="ECO:0000313" key="3">
    <source>
        <dbReference type="Proteomes" id="UP001596289"/>
    </source>
</evidence>
<keyword evidence="1" id="KW-0812">Transmembrane</keyword>
<reference evidence="3" key="1">
    <citation type="journal article" date="2019" name="Int. J. Syst. Evol. Microbiol.">
        <title>The Global Catalogue of Microorganisms (GCM) 10K type strain sequencing project: providing services to taxonomists for standard genome sequencing and annotation.</title>
        <authorList>
            <consortium name="The Broad Institute Genomics Platform"/>
            <consortium name="The Broad Institute Genome Sequencing Center for Infectious Disease"/>
            <person name="Wu L."/>
            <person name="Ma J."/>
        </authorList>
    </citation>
    <scope>NUCLEOTIDE SEQUENCE [LARGE SCALE GENOMIC DNA]</scope>
    <source>
        <strain evidence="3">CCM 8904</strain>
    </source>
</reference>
<keyword evidence="3" id="KW-1185">Reference proteome</keyword>
<feature type="transmembrane region" description="Helical" evidence="1">
    <location>
        <begin position="42"/>
        <end position="61"/>
    </location>
</feature>
<keyword evidence="1" id="KW-0472">Membrane</keyword>
<dbReference type="Pfam" id="PF13061">
    <property type="entry name" value="DUF3923"/>
    <property type="match status" value="1"/>
</dbReference>
<dbReference type="EMBL" id="JBHSSL010000018">
    <property type="protein sequence ID" value="MFC6169488.1"/>
    <property type="molecule type" value="Genomic_DNA"/>
</dbReference>
<proteinExistence type="predicted"/>
<dbReference type="InterPro" id="IPR025037">
    <property type="entry name" value="DUF3923"/>
</dbReference>
<evidence type="ECO:0000313" key="2">
    <source>
        <dbReference type="EMBL" id="MFC6169488.1"/>
    </source>
</evidence>
<dbReference type="Proteomes" id="UP001596289">
    <property type="component" value="Unassembled WGS sequence"/>
</dbReference>
<evidence type="ECO:0000256" key="1">
    <source>
        <dbReference type="SAM" id="Phobius"/>
    </source>
</evidence>
<comment type="caution">
    <text evidence="2">The sequence shown here is derived from an EMBL/GenBank/DDBJ whole genome shotgun (WGS) entry which is preliminary data.</text>
</comment>
<name>A0ABW1RCI9_9LACO</name>
<sequence>MMHLKNWWIMNGFGLVLFLSSLFLVSLRRVDGAGVQQTPLAKMIAFTVVVVFFLVGLIVQLSRYRRLRSQQYN</sequence>
<gene>
    <name evidence="2" type="ORF">ACFQGP_02715</name>
</gene>
<protein>
    <submittedName>
        <fullName evidence="2">DUF3923 family protein</fullName>
    </submittedName>
</protein>